<proteinExistence type="predicted"/>
<name>A0AA39JX35_9AGAR</name>
<accession>A0AA39JX35</accession>
<organism evidence="2 3">
    <name type="scientific">Armillaria borealis</name>
    <dbReference type="NCBI Taxonomy" id="47425"/>
    <lineage>
        <taxon>Eukaryota</taxon>
        <taxon>Fungi</taxon>
        <taxon>Dikarya</taxon>
        <taxon>Basidiomycota</taxon>
        <taxon>Agaricomycotina</taxon>
        <taxon>Agaricomycetes</taxon>
        <taxon>Agaricomycetidae</taxon>
        <taxon>Agaricales</taxon>
        <taxon>Marasmiineae</taxon>
        <taxon>Physalacriaceae</taxon>
        <taxon>Armillaria</taxon>
    </lineage>
</organism>
<reference evidence="2" key="1">
    <citation type="submission" date="2023-06" db="EMBL/GenBank/DDBJ databases">
        <authorList>
            <consortium name="Lawrence Berkeley National Laboratory"/>
            <person name="Ahrendt S."/>
            <person name="Sahu N."/>
            <person name="Indic B."/>
            <person name="Wong-Bajracharya J."/>
            <person name="Merenyi Z."/>
            <person name="Ke H.-M."/>
            <person name="Monk M."/>
            <person name="Kocsube S."/>
            <person name="Drula E."/>
            <person name="Lipzen A."/>
            <person name="Balint B."/>
            <person name="Henrissat B."/>
            <person name="Andreopoulos B."/>
            <person name="Martin F.M."/>
            <person name="Harder C.B."/>
            <person name="Rigling D."/>
            <person name="Ford K.L."/>
            <person name="Foster G.D."/>
            <person name="Pangilinan J."/>
            <person name="Papanicolaou A."/>
            <person name="Barry K."/>
            <person name="LaButti K."/>
            <person name="Viragh M."/>
            <person name="Koriabine M."/>
            <person name="Yan M."/>
            <person name="Riley R."/>
            <person name="Champramary S."/>
            <person name="Plett K.L."/>
            <person name="Tsai I.J."/>
            <person name="Slot J."/>
            <person name="Sipos G."/>
            <person name="Plett J."/>
            <person name="Nagy L.G."/>
            <person name="Grigoriev I.V."/>
        </authorList>
    </citation>
    <scope>NUCLEOTIDE SEQUENCE</scope>
    <source>
        <strain evidence="2">FPL87.14</strain>
    </source>
</reference>
<evidence type="ECO:0000313" key="2">
    <source>
        <dbReference type="EMBL" id="KAK0448213.1"/>
    </source>
</evidence>
<evidence type="ECO:0000313" key="3">
    <source>
        <dbReference type="Proteomes" id="UP001175226"/>
    </source>
</evidence>
<dbReference type="Proteomes" id="UP001175226">
    <property type="component" value="Unassembled WGS sequence"/>
</dbReference>
<sequence length="284" mass="31864">MSLTSYKAPDTLAACIQQESFKQAFRAATAPLSGQPGDLGLHNSAESILDTFVVDSVSLDDFVFLANESSGEEERVSINELTQTVKIISIDDNEWFRKASSAASCIAEFMEQHVQETVRIPYAVQHGAIREFQFVNQLLMPAHRIAAEDIIVLPPTYDPSHTLQAVINEGKFVYMKDNKPAFEKFSLNEDGQYTRVHGVKPGTYHPGQIIAIRVSFRLVRSTNSNTMMFIAHLDSVALLLWGVMKNLKDNRAIWHRAQKHALPSKKRHTNLDDHMAPKASEENK</sequence>
<feature type="region of interest" description="Disordered" evidence="1">
    <location>
        <begin position="260"/>
        <end position="284"/>
    </location>
</feature>
<dbReference type="EMBL" id="JAUEPT010000010">
    <property type="protein sequence ID" value="KAK0448213.1"/>
    <property type="molecule type" value="Genomic_DNA"/>
</dbReference>
<protein>
    <submittedName>
        <fullName evidence="2">Uncharacterized protein</fullName>
    </submittedName>
</protein>
<comment type="caution">
    <text evidence="2">The sequence shown here is derived from an EMBL/GenBank/DDBJ whole genome shotgun (WGS) entry which is preliminary data.</text>
</comment>
<dbReference type="AlphaFoldDB" id="A0AA39JX35"/>
<gene>
    <name evidence="2" type="ORF">EV421DRAFT_1733342</name>
</gene>
<evidence type="ECO:0000256" key="1">
    <source>
        <dbReference type="SAM" id="MobiDB-lite"/>
    </source>
</evidence>
<feature type="compositionally biased region" description="Basic and acidic residues" evidence="1">
    <location>
        <begin position="269"/>
        <end position="284"/>
    </location>
</feature>
<keyword evidence="3" id="KW-1185">Reference proteome</keyword>